<name>A0A6P6XHA4_COFAR</name>
<evidence type="ECO:0000313" key="3">
    <source>
        <dbReference type="RefSeq" id="XP_027125411.1"/>
    </source>
</evidence>
<sequence>MKRLLKLTWLRLRNLVKIPQPVRISLRDKAIAVAGRVSVVKVRDSMQVCCPVCTEAISSPLDSDVKMILAVHLSLWHAEDVNLQWDIMQKKKDSVLHLPSLVVGVGIAAGVGVLLTFLAKNRAQALVGNTVRQPRFKERPFGITLPV</sequence>
<dbReference type="RefSeq" id="XP_027125411.1">
    <property type="nucleotide sequence ID" value="XM_027269610.1"/>
</dbReference>
<keyword evidence="2" id="KW-1185">Reference proteome</keyword>
<feature type="transmembrane region" description="Helical" evidence="1">
    <location>
        <begin position="98"/>
        <end position="119"/>
    </location>
</feature>
<dbReference type="AlphaFoldDB" id="A0A6P6XHA4"/>
<dbReference type="RefSeq" id="XP_027125412.1">
    <property type="nucleotide sequence ID" value="XM_027269611.1"/>
</dbReference>
<reference evidence="2" key="1">
    <citation type="journal article" date="2025" name="Foods">
        <title>Unveiling the Microbial Signatures of Arabica Coffee Cherries: Insights into Ripeness Specific Diversity, Functional Traits, and Implications for Quality and Safety.</title>
        <authorList>
            <consortium name="RefSeq"/>
            <person name="Tenea G.N."/>
            <person name="Cifuentes V."/>
            <person name="Reyes P."/>
            <person name="Cevallos-Vallejos M."/>
        </authorList>
    </citation>
    <scope>NUCLEOTIDE SEQUENCE [LARGE SCALE GENOMIC DNA]</scope>
</reference>
<evidence type="ECO:0000313" key="4">
    <source>
        <dbReference type="RefSeq" id="XP_027125412.1"/>
    </source>
</evidence>
<reference evidence="3 4" key="2">
    <citation type="submission" date="2025-04" db="UniProtKB">
        <authorList>
            <consortium name="RefSeq"/>
        </authorList>
    </citation>
    <scope>IDENTIFICATION</scope>
    <source>
        <tissue evidence="3 4">Leaves</tissue>
    </source>
</reference>
<keyword evidence="1" id="KW-0812">Transmembrane</keyword>
<accession>A0A6P6XHA4</accession>
<keyword evidence="1" id="KW-0472">Membrane</keyword>
<keyword evidence="1" id="KW-1133">Transmembrane helix</keyword>
<organism evidence="2 4">
    <name type="scientific">Coffea arabica</name>
    <name type="common">Arabian coffee</name>
    <dbReference type="NCBI Taxonomy" id="13443"/>
    <lineage>
        <taxon>Eukaryota</taxon>
        <taxon>Viridiplantae</taxon>
        <taxon>Streptophyta</taxon>
        <taxon>Embryophyta</taxon>
        <taxon>Tracheophyta</taxon>
        <taxon>Spermatophyta</taxon>
        <taxon>Magnoliopsida</taxon>
        <taxon>eudicotyledons</taxon>
        <taxon>Gunneridae</taxon>
        <taxon>Pentapetalae</taxon>
        <taxon>asterids</taxon>
        <taxon>lamiids</taxon>
        <taxon>Gentianales</taxon>
        <taxon>Rubiaceae</taxon>
        <taxon>Ixoroideae</taxon>
        <taxon>Gardenieae complex</taxon>
        <taxon>Bertiereae - Coffeeae clade</taxon>
        <taxon>Coffeeae</taxon>
        <taxon>Coffea</taxon>
    </lineage>
</organism>
<proteinExistence type="predicted"/>
<dbReference type="Proteomes" id="UP001652660">
    <property type="component" value="Chromosome 4e"/>
</dbReference>
<dbReference type="GeneID" id="113741939"/>
<evidence type="ECO:0000313" key="2">
    <source>
        <dbReference type="Proteomes" id="UP001652660"/>
    </source>
</evidence>
<protein>
    <submittedName>
        <fullName evidence="3 4">Uncharacterized protein LOC113741939 isoform X1</fullName>
    </submittedName>
</protein>
<gene>
    <name evidence="3 4" type="primary">LOC113741939</name>
</gene>
<evidence type="ECO:0000256" key="1">
    <source>
        <dbReference type="SAM" id="Phobius"/>
    </source>
</evidence>
<dbReference type="OrthoDB" id="1725092at2759"/>